<evidence type="ECO:0000313" key="1">
    <source>
        <dbReference type="Proteomes" id="UP000887566"/>
    </source>
</evidence>
<protein>
    <submittedName>
        <fullName evidence="2">Uncharacterized protein</fullName>
    </submittedName>
</protein>
<proteinExistence type="predicted"/>
<organism evidence="1 2">
    <name type="scientific">Plectus sambesii</name>
    <dbReference type="NCBI Taxonomy" id="2011161"/>
    <lineage>
        <taxon>Eukaryota</taxon>
        <taxon>Metazoa</taxon>
        <taxon>Ecdysozoa</taxon>
        <taxon>Nematoda</taxon>
        <taxon>Chromadorea</taxon>
        <taxon>Plectida</taxon>
        <taxon>Plectina</taxon>
        <taxon>Plectoidea</taxon>
        <taxon>Plectidae</taxon>
        <taxon>Plectus</taxon>
    </lineage>
</organism>
<reference evidence="2" key="1">
    <citation type="submission" date="2022-11" db="UniProtKB">
        <authorList>
            <consortium name="WormBaseParasite"/>
        </authorList>
    </citation>
    <scope>IDENTIFICATION</scope>
</reference>
<dbReference type="AlphaFoldDB" id="A0A914W1B1"/>
<sequence>MPRSFVEEKSYIERISDCKFRIKQGFVPNMKVEGRFYVNSALETLMFDELEHACQ</sequence>
<name>A0A914W1B1_9BILA</name>
<evidence type="ECO:0000313" key="2">
    <source>
        <dbReference type="WBParaSite" id="PSAMB.scaffold2815size21121.g19230.t1"/>
    </source>
</evidence>
<dbReference type="WBParaSite" id="PSAMB.scaffold2815size21121.g19230.t1">
    <property type="protein sequence ID" value="PSAMB.scaffold2815size21121.g19230.t1"/>
    <property type="gene ID" value="PSAMB.scaffold2815size21121.g19230"/>
</dbReference>
<accession>A0A914W1B1</accession>
<dbReference type="Proteomes" id="UP000887566">
    <property type="component" value="Unplaced"/>
</dbReference>
<keyword evidence="1" id="KW-1185">Reference proteome</keyword>